<keyword evidence="4 6" id="KW-1133">Transmembrane helix</keyword>
<dbReference type="InterPro" id="IPR000620">
    <property type="entry name" value="EamA_dom"/>
</dbReference>
<evidence type="ECO:0000256" key="2">
    <source>
        <dbReference type="ARBA" id="ARBA00007362"/>
    </source>
</evidence>
<feature type="transmembrane region" description="Helical" evidence="6">
    <location>
        <begin position="132"/>
        <end position="149"/>
    </location>
</feature>
<feature type="transmembrane region" description="Helical" evidence="6">
    <location>
        <begin position="76"/>
        <end position="98"/>
    </location>
</feature>
<accession>A0ABP6LZS3</accession>
<gene>
    <name evidence="8" type="ORF">GCM10010529_21220</name>
</gene>
<comment type="caution">
    <text evidence="8">The sequence shown here is derived from an EMBL/GenBank/DDBJ whole genome shotgun (WGS) entry which is preliminary data.</text>
</comment>
<evidence type="ECO:0000313" key="8">
    <source>
        <dbReference type="EMBL" id="GAA3068353.1"/>
    </source>
</evidence>
<evidence type="ECO:0000256" key="3">
    <source>
        <dbReference type="ARBA" id="ARBA00022692"/>
    </source>
</evidence>
<feature type="transmembrane region" description="Helical" evidence="6">
    <location>
        <begin position="230"/>
        <end position="253"/>
    </location>
</feature>
<evidence type="ECO:0000256" key="5">
    <source>
        <dbReference type="ARBA" id="ARBA00023136"/>
    </source>
</evidence>
<feature type="transmembrane region" description="Helical" evidence="6">
    <location>
        <begin position="41"/>
        <end position="64"/>
    </location>
</feature>
<evidence type="ECO:0000259" key="7">
    <source>
        <dbReference type="Pfam" id="PF00892"/>
    </source>
</evidence>
<evidence type="ECO:0000256" key="1">
    <source>
        <dbReference type="ARBA" id="ARBA00004141"/>
    </source>
</evidence>
<keyword evidence="3 6" id="KW-0812">Transmembrane</keyword>
<keyword evidence="5 6" id="KW-0472">Membrane</keyword>
<sequence>MAVQVSSRRLAVGLLIALFSAVAFGSSGGVAKGLLDSGWSPAAAVTLRILIGALVLLPLAAVEMRGHWELLRRRRTWAHVALFGALAVAGCQLFFFLAVTHLTVGVALMLEYLGPILVVLWLWAVRRQTPRALTLAGIGLALTGLLLVLDVFSDAQISMIGVLWGLLAAVGLAVFFLVGADESTGLPPLAFTSLAMLLGAAALALAGALGAVPFEMAADDVPLAGAVVPWWVPVLWLGIIAAGVAYATGVIAARRLQAKLASFVGLTEVLFAVAWAWLLLGELPAIIQLLGGLLILAGVVCIRLDEPSRPRVQPDLTTPAAART</sequence>
<comment type="similarity">
    <text evidence="2">Belongs to the EamA transporter family.</text>
</comment>
<name>A0ABP6LZS3_9MICC</name>
<feature type="transmembrane region" description="Helical" evidence="6">
    <location>
        <begin position="155"/>
        <end position="177"/>
    </location>
</feature>
<evidence type="ECO:0000256" key="6">
    <source>
        <dbReference type="SAM" id="Phobius"/>
    </source>
</evidence>
<feature type="transmembrane region" description="Helical" evidence="6">
    <location>
        <begin position="286"/>
        <end position="304"/>
    </location>
</feature>
<organism evidence="8 9">
    <name type="scientific">Nesterenkonia aethiopica</name>
    <dbReference type="NCBI Taxonomy" id="269144"/>
    <lineage>
        <taxon>Bacteria</taxon>
        <taxon>Bacillati</taxon>
        <taxon>Actinomycetota</taxon>
        <taxon>Actinomycetes</taxon>
        <taxon>Micrococcales</taxon>
        <taxon>Micrococcaceae</taxon>
        <taxon>Nesterenkonia</taxon>
    </lineage>
</organism>
<feature type="domain" description="EamA" evidence="7">
    <location>
        <begin position="13"/>
        <end position="149"/>
    </location>
</feature>
<dbReference type="Proteomes" id="UP001500236">
    <property type="component" value="Unassembled WGS sequence"/>
</dbReference>
<keyword evidence="9" id="KW-1185">Reference proteome</keyword>
<comment type="subcellular location">
    <subcellularLocation>
        <location evidence="1">Membrane</location>
        <topology evidence="1">Multi-pass membrane protein</topology>
    </subcellularLocation>
</comment>
<dbReference type="EMBL" id="BAAAVT010000013">
    <property type="protein sequence ID" value="GAA3068353.1"/>
    <property type="molecule type" value="Genomic_DNA"/>
</dbReference>
<evidence type="ECO:0000313" key="9">
    <source>
        <dbReference type="Proteomes" id="UP001500236"/>
    </source>
</evidence>
<proteinExistence type="inferred from homology"/>
<dbReference type="InterPro" id="IPR037185">
    <property type="entry name" value="EmrE-like"/>
</dbReference>
<feature type="domain" description="EamA" evidence="7">
    <location>
        <begin position="159"/>
        <end position="302"/>
    </location>
</feature>
<dbReference type="RefSeq" id="WP_344681171.1">
    <property type="nucleotide sequence ID" value="NZ_BAAAVT010000013.1"/>
</dbReference>
<dbReference type="SUPFAM" id="SSF103481">
    <property type="entry name" value="Multidrug resistance efflux transporter EmrE"/>
    <property type="match status" value="2"/>
</dbReference>
<reference evidence="9" key="1">
    <citation type="journal article" date="2019" name="Int. J. Syst. Evol. Microbiol.">
        <title>The Global Catalogue of Microorganisms (GCM) 10K type strain sequencing project: providing services to taxonomists for standard genome sequencing and annotation.</title>
        <authorList>
            <consortium name="The Broad Institute Genomics Platform"/>
            <consortium name="The Broad Institute Genome Sequencing Center for Infectious Disease"/>
            <person name="Wu L."/>
            <person name="Ma J."/>
        </authorList>
    </citation>
    <scope>NUCLEOTIDE SEQUENCE [LARGE SCALE GENOMIC DNA]</scope>
    <source>
        <strain evidence="9">JCM 14309</strain>
    </source>
</reference>
<feature type="transmembrane region" description="Helical" evidence="6">
    <location>
        <begin position="260"/>
        <end position="280"/>
    </location>
</feature>
<dbReference type="PANTHER" id="PTHR32322">
    <property type="entry name" value="INNER MEMBRANE TRANSPORTER"/>
    <property type="match status" value="1"/>
</dbReference>
<dbReference type="Pfam" id="PF00892">
    <property type="entry name" value="EamA"/>
    <property type="match status" value="2"/>
</dbReference>
<feature type="transmembrane region" description="Helical" evidence="6">
    <location>
        <begin position="104"/>
        <end position="125"/>
    </location>
</feature>
<protein>
    <submittedName>
        <fullName evidence="8">EamA family transporter</fullName>
    </submittedName>
</protein>
<dbReference type="PANTHER" id="PTHR32322:SF2">
    <property type="entry name" value="EAMA DOMAIN-CONTAINING PROTEIN"/>
    <property type="match status" value="1"/>
</dbReference>
<feature type="transmembrane region" description="Helical" evidence="6">
    <location>
        <begin position="189"/>
        <end position="210"/>
    </location>
</feature>
<evidence type="ECO:0000256" key="4">
    <source>
        <dbReference type="ARBA" id="ARBA00022989"/>
    </source>
</evidence>
<dbReference type="InterPro" id="IPR050638">
    <property type="entry name" value="AA-Vitamin_Transporters"/>
</dbReference>